<evidence type="ECO:0000313" key="1">
    <source>
        <dbReference type="EMBL" id="KAJ8113981.1"/>
    </source>
</evidence>
<protein>
    <submittedName>
        <fullName evidence="1">Uncharacterized protein</fullName>
    </submittedName>
</protein>
<name>A0ACC2IFQ3_9PLEO</name>
<comment type="caution">
    <text evidence="1">The sequence shown here is derived from an EMBL/GenBank/DDBJ whole genome shotgun (WGS) entry which is preliminary data.</text>
</comment>
<dbReference type="EMBL" id="JAPHNI010000220">
    <property type="protein sequence ID" value="KAJ8113981.1"/>
    <property type="molecule type" value="Genomic_DNA"/>
</dbReference>
<dbReference type="Proteomes" id="UP001153331">
    <property type="component" value="Unassembled WGS sequence"/>
</dbReference>
<accession>A0ACC2IFQ3</accession>
<sequence>MDEATAAEGTGILDGCVTVYSRMAGREANTQEEGKTTMLSIETALCGATSRFVVAANHRSRLPPPRPLPPDNFDTRDQG</sequence>
<gene>
    <name evidence="1" type="ORF">OPT61_g4027</name>
</gene>
<organism evidence="1 2">
    <name type="scientific">Boeremia exigua</name>
    <dbReference type="NCBI Taxonomy" id="749465"/>
    <lineage>
        <taxon>Eukaryota</taxon>
        <taxon>Fungi</taxon>
        <taxon>Dikarya</taxon>
        <taxon>Ascomycota</taxon>
        <taxon>Pezizomycotina</taxon>
        <taxon>Dothideomycetes</taxon>
        <taxon>Pleosporomycetidae</taxon>
        <taxon>Pleosporales</taxon>
        <taxon>Pleosporineae</taxon>
        <taxon>Didymellaceae</taxon>
        <taxon>Boeremia</taxon>
    </lineage>
</organism>
<keyword evidence="2" id="KW-1185">Reference proteome</keyword>
<proteinExistence type="predicted"/>
<evidence type="ECO:0000313" key="2">
    <source>
        <dbReference type="Proteomes" id="UP001153331"/>
    </source>
</evidence>
<reference evidence="1" key="1">
    <citation type="submission" date="2022-11" db="EMBL/GenBank/DDBJ databases">
        <title>Genome Sequence of Boeremia exigua.</title>
        <authorList>
            <person name="Buettner E."/>
        </authorList>
    </citation>
    <scope>NUCLEOTIDE SEQUENCE</scope>
    <source>
        <strain evidence="1">CU02</strain>
    </source>
</reference>